<evidence type="ECO:0000256" key="3">
    <source>
        <dbReference type="ARBA" id="ARBA00022801"/>
    </source>
</evidence>
<dbReference type="PANTHER" id="PTHR22939">
    <property type="entry name" value="SERINE PROTEASE FAMILY S1C HTRA-RELATED"/>
    <property type="match status" value="1"/>
</dbReference>
<organism evidence="5">
    <name type="scientific">Acetithermum autotrophicum</name>
    <dbReference type="NCBI Taxonomy" id="1446466"/>
    <lineage>
        <taxon>Bacteria</taxon>
        <taxon>Candidatus Bipolaricaulota</taxon>
        <taxon>Candidatus Acetithermum</taxon>
    </lineage>
</organism>
<dbReference type="GO" id="GO:0004252">
    <property type="term" value="F:serine-type endopeptidase activity"/>
    <property type="evidence" value="ECO:0007669"/>
    <property type="project" value="InterPro"/>
</dbReference>
<protein>
    <submittedName>
        <fullName evidence="5">Protease Do</fullName>
    </submittedName>
</protein>
<keyword evidence="2 5" id="KW-0645">Protease</keyword>
<dbReference type="Gene3D" id="2.30.42.10">
    <property type="match status" value="2"/>
</dbReference>
<dbReference type="SUPFAM" id="SSF50156">
    <property type="entry name" value="PDZ domain-like"/>
    <property type="match status" value="2"/>
</dbReference>
<reference evidence="5" key="1">
    <citation type="journal article" date="2005" name="Environ. Microbiol.">
        <title>Genetic and functional properties of uncultivated thermophilic crenarchaeotes from a subsurface gold mine as revealed by analysis of genome fragments.</title>
        <authorList>
            <person name="Nunoura T."/>
            <person name="Hirayama H."/>
            <person name="Takami H."/>
            <person name="Oida H."/>
            <person name="Nishi S."/>
            <person name="Shimamura S."/>
            <person name="Suzuki Y."/>
            <person name="Inagaki F."/>
            <person name="Takai K."/>
            <person name="Nealson K.H."/>
            <person name="Horikoshi K."/>
        </authorList>
    </citation>
    <scope>NUCLEOTIDE SEQUENCE</scope>
</reference>
<dbReference type="InterPro" id="IPR036034">
    <property type="entry name" value="PDZ_sf"/>
</dbReference>
<sequence>MKKAILIVSVIALAFFAGVAIDWSLHRSSVSQAPLVTERPQALPQVPSGKPAPVVLAQAPTPAAPSTDLFAQLTKEQIEQLIVAAGQNAVKTAIKKAGPAVVQLEVIKQSSIRSPFEDFFDDPFWRRFFGEPFGPQRGIERSLGSGFVIDYQGQRVIITNNHVVQNATSIRITLPEGRTLEGELIGGDAFLDVAVVRPKGPKVDELPTVELGDSDKIEIGDWAIAIGNPLGFEHTVTAGIISALHRDFPKPDGSGTFQDMIQTDAAINPGNSGGPLLDALGRVIGINTAIAVNAEGINFAIPINAALRVLPSLITSGKVTRAWLGVVIQELTEEIAPGFGVEPYSGVLIADVRPDGPSYGILQRGDIVLSVDGKPVKRVVELQQEIMYRPVGSRVQLEIVRNGARQTVEVTLGERPSEQALMGTMPGTPGQPIPQGQGVEKFGLKVQALTPELAKQLNFPSTAEGVVIAEVQPGSRAFWAGLQVGDLIIEINRQPVKSLDDWNKLVSELPDDARLVLTIIPRGGGSARFVPLR</sequence>
<dbReference type="PANTHER" id="PTHR22939:SF129">
    <property type="entry name" value="SERINE PROTEASE HTRA2, MITOCHONDRIAL"/>
    <property type="match status" value="1"/>
</dbReference>
<dbReference type="GO" id="GO:0006508">
    <property type="term" value="P:proteolysis"/>
    <property type="evidence" value="ECO:0007669"/>
    <property type="project" value="UniProtKB-KW"/>
</dbReference>
<keyword evidence="3" id="KW-0378">Hydrolase</keyword>
<feature type="domain" description="PDZ" evidence="4">
    <location>
        <begin position="313"/>
        <end position="403"/>
    </location>
</feature>
<dbReference type="PROSITE" id="PS50106">
    <property type="entry name" value="PDZ"/>
    <property type="match status" value="2"/>
</dbReference>
<name>H5SSN3_ACEAU</name>
<dbReference type="EMBL" id="AP011802">
    <property type="protein sequence ID" value="BAL59169.1"/>
    <property type="molecule type" value="Genomic_DNA"/>
</dbReference>
<dbReference type="SUPFAM" id="SSF50494">
    <property type="entry name" value="Trypsin-like serine proteases"/>
    <property type="match status" value="1"/>
</dbReference>
<gene>
    <name evidence="5" type="ORF">HGMM_OP3C324</name>
</gene>
<evidence type="ECO:0000313" key="5">
    <source>
        <dbReference type="EMBL" id="BAL59169.1"/>
    </source>
</evidence>
<accession>H5SSN3</accession>
<dbReference type="InterPro" id="IPR041489">
    <property type="entry name" value="PDZ_6"/>
</dbReference>
<feature type="domain" description="PDZ" evidence="4">
    <location>
        <begin position="437"/>
        <end position="499"/>
    </location>
</feature>
<comment type="similarity">
    <text evidence="1">Belongs to the peptidase S1C family.</text>
</comment>
<dbReference type="InterPro" id="IPR001478">
    <property type="entry name" value="PDZ"/>
</dbReference>
<reference evidence="5" key="2">
    <citation type="journal article" date="2012" name="PLoS ONE">
        <title>A Deeply Branching Thermophilic Bacterium with an Ancient Acetyl-CoA Pathway Dominates a Subsurface Ecosystem.</title>
        <authorList>
            <person name="Takami H."/>
            <person name="Noguchi H."/>
            <person name="Takaki Y."/>
            <person name="Uchiyama I."/>
            <person name="Toyoda A."/>
            <person name="Nishi S."/>
            <person name="Chee G.-J."/>
            <person name="Arai W."/>
            <person name="Nunoura T."/>
            <person name="Itoh T."/>
            <person name="Hattori M."/>
            <person name="Takai K."/>
        </authorList>
    </citation>
    <scope>NUCLEOTIDE SEQUENCE</scope>
</reference>
<dbReference type="PRINTS" id="PR00834">
    <property type="entry name" value="PROTEASES2C"/>
</dbReference>
<proteinExistence type="inferred from homology"/>
<dbReference type="Pfam" id="PF13365">
    <property type="entry name" value="Trypsin_2"/>
    <property type="match status" value="1"/>
</dbReference>
<dbReference type="InterPro" id="IPR009003">
    <property type="entry name" value="Peptidase_S1_PA"/>
</dbReference>
<dbReference type="Pfam" id="PF17820">
    <property type="entry name" value="PDZ_6"/>
    <property type="match status" value="1"/>
</dbReference>
<dbReference type="Pfam" id="PF13180">
    <property type="entry name" value="PDZ_2"/>
    <property type="match status" value="1"/>
</dbReference>
<dbReference type="AlphaFoldDB" id="H5SSN3"/>
<dbReference type="Gene3D" id="2.40.10.10">
    <property type="entry name" value="Trypsin-like serine proteases"/>
    <property type="match status" value="2"/>
</dbReference>
<evidence type="ECO:0000256" key="1">
    <source>
        <dbReference type="ARBA" id="ARBA00010541"/>
    </source>
</evidence>
<dbReference type="InterPro" id="IPR001940">
    <property type="entry name" value="Peptidase_S1C"/>
</dbReference>
<dbReference type="SMART" id="SM00228">
    <property type="entry name" value="PDZ"/>
    <property type="match status" value="2"/>
</dbReference>
<evidence type="ECO:0000259" key="4">
    <source>
        <dbReference type="PROSITE" id="PS50106"/>
    </source>
</evidence>
<evidence type="ECO:0000256" key="2">
    <source>
        <dbReference type="ARBA" id="ARBA00022670"/>
    </source>
</evidence>
<dbReference type="InterPro" id="IPR043504">
    <property type="entry name" value="Peptidase_S1_PA_chymotrypsin"/>
</dbReference>